<evidence type="ECO:0000256" key="3">
    <source>
        <dbReference type="ARBA" id="ARBA00022475"/>
    </source>
</evidence>
<dbReference type="AlphaFoldDB" id="A0A976X5Q8"/>
<gene>
    <name evidence="9" type="ORF">MOO44_03165</name>
</gene>
<name>A0A976X5Q8_9LACO</name>
<keyword evidence="4 7" id="KW-0812">Transmembrane</keyword>
<comment type="subcellular location">
    <subcellularLocation>
        <location evidence="1">Cell membrane</location>
        <topology evidence="1">Multi-pass membrane protein</topology>
    </subcellularLocation>
</comment>
<evidence type="ECO:0000256" key="5">
    <source>
        <dbReference type="ARBA" id="ARBA00022989"/>
    </source>
</evidence>
<dbReference type="InterPro" id="IPR011701">
    <property type="entry name" value="MFS"/>
</dbReference>
<dbReference type="InterPro" id="IPR020846">
    <property type="entry name" value="MFS_dom"/>
</dbReference>
<dbReference type="GO" id="GO:0005886">
    <property type="term" value="C:plasma membrane"/>
    <property type="evidence" value="ECO:0007669"/>
    <property type="project" value="UniProtKB-SubCell"/>
</dbReference>
<feature type="transmembrane region" description="Helical" evidence="7">
    <location>
        <begin position="245"/>
        <end position="262"/>
    </location>
</feature>
<keyword evidence="2" id="KW-0813">Transport</keyword>
<evidence type="ECO:0000256" key="6">
    <source>
        <dbReference type="ARBA" id="ARBA00023136"/>
    </source>
</evidence>
<evidence type="ECO:0000256" key="2">
    <source>
        <dbReference type="ARBA" id="ARBA00022448"/>
    </source>
</evidence>
<sequence>MAKPKEVGMKSVLVYTTLLNAGSSCLWPLTTMYMHDYLHRSLTESGLILFLMSLFMIIGNYTGGFLFDHWSAYKTALISILISLASIVALTFFHGWPIFAFLLIIHGFSDGISLTLINSYASTIKSKSPRYVFNTLYVGLNIGVVVGTAMVGYLLKYGVTTVFAVTSAFYAILFIMAIRLFDIDFTDYDYNHQVKAADGAKSKTLQLLLAICFLIFSIYLIYAIWESVMPIHMTQMGISFEEYSSVWTVNGLMIVFGQTLVSKIGRKFPINRQIAFGIFIFGLSFLFLVFDHSYISFILTIAFLTIGEMIGFPDLPAWIDSLASDSQKGLYQSFFSISMSLGRACGPLYAGAFVEYFSYNLLFIFSFALIVIAILIVLNRNRILKQNDKTR</sequence>
<evidence type="ECO:0000256" key="7">
    <source>
        <dbReference type="SAM" id="Phobius"/>
    </source>
</evidence>
<organism evidence="9 10">
    <name type="scientific">Nicoliella spurrieriana</name>
    <dbReference type="NCBI Taxonomy" id="2925830"/>
    <lineage>
        <taxon>Bacteria</taxon>
        <taxon>Bacillati</taxon>
        <taxon>Bacillota</taxon>
        <taxon>Bacilli</taxon>
        <taxon>Lactobacillales</taxon>
        <taxon>Lactobacillaceae</taxon>
        <taxon>Nicoliella</taxon>
    </lineage>
</organism>
<dbReference type="Gene3D" id="1.20.1250.20">
    <property type="entry name" value="MFS general substrate transporter like domains"/>
    <property type="match status" value="2"/>
</dbReference>
<dbReference type="InterPro" id="IPR050171">
    <property type="entry name" value="MFS_Transporters"/>
</dbReference>
<feature type="transmembrane region" description="Helical" evidence="7">
    <location>
        <begin position="131"/>
        <end position="155"/>
    </location>
</feature>
<protein>
    <submittedName>
        <fullName evidence="9">MFS transporter</fullName>
    </submittedName>
</protein>
<feature type="transmembrane region" description="Helical" evidence="7">
    <location>
        <begin position="205"/>
        <end position="225"/>
    </location>
</feature>
<keyword evidence="10" id="KW-1185">Reference proteome</keyword>
<dbReference type="PROSITE" id="PS50850">
    <property type="entry name" value="MFS"/>
    <property type="match status" value="1"/>
</dbReference>
<evidence type="ECO:0000256" key="1">
    <source>
        <dbReference type="ARBA" id="ARBA00004651"/>
    </source>
</evidence>
<evidence type="ECO:0000313" key="10">
    <source>
        <dbReference type="Proteomes" id="UP000831181"/>
    </source>
</evidence>
<feature type="transmembrane region" description="Helical" evidence="7">
    <location>
        <begin position="76"/>
        <end position="93"/>
    </location>
</feature>
<feature type="transmembrane region" description="Helical" evidence="7">
    <location>
        <begin position="12"/>
        <end position="34"/>
    </location>
</feature>
<dbReference type="PANTHER" id="PTHR23517">
    <property type="entry name" value="RESISTANCE PROTEIN MDTM, PUTATIVE-RELATED-RELATED"/>
    <property type="match status" value="1"/>
</dbReference>
<evidence type="ECO:0000256" key="4">
    <source>
        <dbReference type="ARBA" id="ARBA00022692"/>
    </source>
</evidence>
<keyword evidence="6 7" id="KW-0472">Membrane</keyword>
<feature type="transmembrane region" description="Helical" evidence="7">
    <location>
        <begin position="99"/>
        <end position="119"/>
    </location>
</feature>
<feature type="domain" description="Major facilitator superfamily (MFS) profile" evidence="8">
    <location>
        <begin position="203"/>
        <end position="391"/>
    </location>
</feature>
<dbReference type="InterPro" id="IPR036259">
    <property type="entry name" value="MFS_trans_sf"/>
</dbReference>
<evidence type="ECO:0000313" key="9">
    <source>
        <dbReference type="EMBL" id="UQS87178.1"/>
    </source>
</evidence>
<dbReference type="EMBL" id="CP093361">
    <property type="protein sequence ID" value="UQS87178.1"/>
    <property type="molecule type" value="Genomic_DNA"/>
</dbReference>
<feature type="transmembrane region" description="Helical" evidence="7">
    <location>
        <begin position="161"/>
        <end position="181"/>
    </location>
</feature>
<dbReference type="PANTHER" id="PTHR23517:SF10">
    <property type="entry name" value="MAJOR FACILITATOR SUPERFAMILY (MFS) PROFILE DOMAIN-CONTAINING PROTEIN"/>
    <property type="match status" value="1"/>
</dbReference>
<dbReference type="SUPFAM" id="SSF103473">
    <property type="entry name" value="MFS general substrate transporter"/>
    <property type="match status" value="1"/>
</dbReference>
<dbReference type="GO" id="GO:0022857">
    <property type="term" value="F:transmembrane transporter activity"/>
    <property type="evidence" value="ECO:0007669"/>
    <property type="project" value="InterPro"/>
</dbReference>
<dbReference type="PROSITE" id="PS51257">
    <property type="entry name" value="PROKAR_LIPOPROTEIN"/>
    <property type="match status" value="1"/>
</dbReference>
<reference evidence="9" key="1">
    <citation type="journal article" date="2022" name="Int. J. Syst. Evol. Microbiol.">
        <title>Apilactobacillus apisilvae sp. nov., Nicolia spurrieriana gen. nov. sp. nov., Bombilactobacillus folatiphilus sp. nov. and Bombilactobacillus thymidiniphilus sp. nov., four new lactic acid bacterial isolates from stingless bees Tetragonula carbonaria and Austroplebeia australis.</title>
        <authorList>
            <person name="Oliphant S.A."/>
            <person name="Watson-Haigh N.S."/>
            <person name="Sumby K.M."/>
            <person name="Gardner J."/>
            <person name="Groom S."/>
            <person name="Jiranek V."/>
        </authorList>
    </citation>
    <scope>NUCLEOTIDE SEQUENCE</scope>
    <source>
        <strain evidence="9">SGEP1_A5</strain>
    </source>
</reference>
<feature type="transmembrane region" description="Helical" evidence="7">
    <location>
        <begin position="46"/>
        <end position="67"/>
    </location>
</feature>
<dbReference type="Proteomes" id="UP000831181">
    <property type="component" value="Chromosome"/>
</dbReference>
<dbReference type="RefSeq" id="WP_260116977.1">
    <property type="nucleotide sequence ID" value="NZ_CP093361.1"/>
</dbReference>
<feature type="transmembrane region" description="Helical" evidence="7">
    <location>
        <begin position="274"/>
        <end position="290"/>
    </location>
</feature>
<accession>A0A976X5Q8</accession>
<dbReference type="KEGG" id="lbe:MOO44_03165"/>
<evidence type="ECO:0000259" key="8">
    <source>
        <dbReference type="PROSITE" id="PS50850"/>
    </source>
</evidence>
<proteinExistence type="predicted"/>
<dbReference type="Pfam" id="PF07690">
    <property type="entry name" value="MFS_1"/>
    <property type="match status" value="1"/>
</dbReference>
<keyword evidence="5 7" id="KW-1133">Transmembrane helix</keyword>
<dbReference type="CDD" id="cd17329">
    <property type="entry name" value="MFS_MdtH_MDR_like"/>
    <property type="match status" value="1"/>
</dbReference>
<feature type="transmembrane region" description="Helical" evidence="7">
    <location>
        <begin position="356"/>
        <end position="378"/>
    </location>
</feature>
<keyword evidence="3" id="KW-1003">Cell membrane</keyword>